<dbReference type="Gene3D" id="3.40.980.10">
    <property type="entry name" value="MoaB/Mog-like domain"/>
    <property type="match status" value="1"/>
</dbReference>
<dbReference type="SUPFAM" id="SSF63882">
    <property type="entry name" value="MoeA N-terminal region -like"/>
    <property type="match status" value="1"/>
</dbReference>
<reference evidence="9" key="1">
    <citation type="submission" date="2023-06" db="EMBL/GenBank/DDBJ databases">
        <title>Egi l300058.</title>
        <authorList>
            <person name="Gao L."/>
            <person name="Fang B.-Z."/>
            <person name="Li W.-J."/>
        </authorList>
    </citation>
    <scope>NUCLEOTIDE SEQUENCE</scope>
    <source>
        <strain evidence="9">EGI L300058</strain>
    </source>
</reference>
<keyword evidence="4 7" id="KW-0500">Molybdenum</keyword>
<dbReference type="PANTHER" id="PTHR10192">
    <property type="entry name" value="MOLYBDOPTERIN BIOSYNTHESIS PROTEIN"/>
    <property type="match status" value="1"/>
</dbReference>
<dbReference type="Gene3D" id="2.40.340.10">
    <property type="entry name" value="MoeA, C-terminal, domain IV"/>
    <property type="match status" value="1"/>
</dbReference>
<keyword evidence="10" id="KW-1185">Reference proteome</keyword>
<keyword evidence="7" id="KW-0808">Transferase</keyword>
<comment type="pathway">
    <text evidence="2 7">Cofactor biosynthesis; molybdopterin biosynthesis.</text>
</comment>
<dbReference type="NCBIfam" id="NF045515">
    <property type="entry name" value="Glp_gephyrin"/>
    <property type="match status" value="1"/>
</dbReference>
<evidence type="ECO:0000313" key="9">
    <source>
        <dbReference type="EMBL" id="MDN4480099.1"/>
    </source>
</evidence>
<dbReference type="Pfam" id="PF03454">
    <property type="entry name" value="MoeA_C"/>
    <property type="match status" value="1"/>
</dbReference>
<keyword evidence="7" id="KW-0460">Magnesium</keyword>
<dbReference type="InterPro" id="IPR038987">
    <property type="entry name" value="MoeA-like"/>
</dbReference>
<evidence type="ECO:0000259" key="8">
    <source>
        <dbReference type="SMART" id="SM00852"/>
    </source>
</evidence>
<organism evidence="9 10">
    <name type="scientific">Demequina muriae</name>
    <dbReference type="NCBI Taxonomy" id="3051664"/>
    <lineage>
        <taxon>Bacteria</taxon>
        <taxon>Bacillati</taxon>
        <taxon>Actinomycetota</taxon>
        <taxon>Actinomycetes</taxon>
        <taxon>Micrococcales</taxon>
        <taxon>Demequinaceae</taxon>
        <taxon>Demequina</taxon>
    </lineage>
</organism>
<dbReference type="InterPro" id="IPR001453">
    <property type="entry name" value="MoaB/Mog_dom"/>
</dbReference>
<name>A0ABT8GFG3_9MICO</name>
<dbReference type="Gene3D" id="3.90.105.10">
    <property type="entry name" value="Molybdopterin biosynthesis moea protein, domain 2"/>
    <property type="match status" value="1"/>
</dbReference>
<dbReference type="EC" id="2.10.1.1" evidence="7"/>
<dbReference type="InterPro" id="IPR005111">
    <property type="entry name" value="MoeA_C_domain_IV"/>
</dbReference>
<feature type="domain" description="MoaB/Mog" evidence="8">
    <location>
        <begin position="181"/>
        <end position="322"/>
    </location>
</feature>
<comment type="cofactor">
    <cofactor evidence="7">
        <name>Mg(2+)</name>
        <dbReference type="ChEBI" id="CHEBI:18420"/>
    </cofactor>
</comment>
<protein>
    <recommendedName>
        <fullName evidence="7">Molybdopterin molybdenumtransferase</fullName>
        <ecNumber evidence="7">2.10.1.1</ecNumber>
    </recommendedName>
</protein>
<dbReference type="RefSeq" id="WP_301141382.1">
    <property type="nucleotide sequence ID" value="NZ_JAUHQA010000001.1"/>
</dbReference>
<dbReference type="Proteomes" id="UP001172708">
    <property type="component" value="Unassembled WGS sequence"/>
</dbReference>
<dbReference type="SUPFAM" id="SSF63867">
    <property type="entry name" value="MoeA C-terminal domain-like"/>
    <property type="match status" value="1"/>
</dbReference>
<evidence type="ECO:0000313" key="10">
    <source>
        <dbReference type="Proteomes" id="UP001172708"/>
    </source>
</evidence>
<evidence type="ECO:0000256" key="3">
    <source>
        <dbReference type="ARBA" id="ARBA00010763"/>
    </source>
</evidence>
<evidence type="ECO:0000256" key="7">
    <source>
        <dbReference type="RuleBase" id="RU365090"/>
    </source>
</evidence>
<dbReference type="Pfam" id="PF03453">
    <property type="entry name" value="MoeA_N"/>
    <property type="match status" value="1"/>
</dbReference>
<evidence type="ECO:0000256" key="5">
    <source>
        <dbReference type="ARBA" id="ARBA00023150"/>
    </source>
</evidence>
<dbReference type="InterPro" id="IPR005110">
    <property type="entry name" value="MoeA_linker/N"/>
</dbReference>
<comment type="function">
    <text evidence="1 7">Catalyzes the insertion of molybdate into adenylated molybdopterin with the concomitant release of AMP.</text>
</comment>
<evidence type="ECO:0000256" key="6">
    <source>
        <dbReference type="ARBA" id="ARBA00047317"/>
    </source>
</evidence>
<dbReference type="Pfam" id="PF00994">
    <property type="entry name" value="MoCF_biosynth"/>
    <property type="match status" value="1"/>
</dbReference>
<evidence type="ECO:0000256" key="2">
    <source>
        <dbReference type="ARBA" id="ARBA00005046"/>
    </source>
</evidence>
<dbReference type="PANTHER" id="PTHR10192:SF5">
    <property type="entry name" value="GEPHYRIN"/>
    <property type="match status" value="1"/>
</dbReference>
<gene>
    <name evidence="9" type="ORF">QQX02_04070</name>
</gene>
<sequence>MTVRSLAGHRTAVAEALPPGPVLDVLLGDTAGATIAEDLVASASMPAVPIAARDGYAVLSADAVDAHPDSPVSLPVSHDVSFDSRAPRRHVPRAAARIPSGAPVPLGADAVVALADTDQGVARVGIRRAVQPGDGVRPAGFDAVAGDVIVRAGTRIGPRQIAVAAALGRSRLHVRPVPRVVIMAVGDELIEPGAVRPGGGVPESTTHMLAALVLEAGAKPYRVGAVPDDPLRLRATLEDQLVRADVVITTGGLSDGVHDTVADVLARMGGFEAVDLQLRPVGRHGLGSIAAGDRDIPVIALPGSPAGAALAFEAYVRQALRVLCGHPDVERPVFRARVRTRWIVPPGVVTAMPVVVDSDDSDLPAVTPVGADALALTDLARADALVWSGPDAGVIHPGDVVECTSWGG</sequence>
<comment type="similarity">
    <text evidence="3 7">Belongs to the MoeA family.</text>
</comment>
<dbReference type="InterPro" id="IPR036688">
    <property type="entry name" value="MoeA_C_domain_IV_sf"/>
</dbReference>
<keyword evidence="5 7" id="KW-0501">Molybdenum cofactor biosynthesis</keyword>
<proteinExistence type="inferred from homology"/>
<dbReference type="InterPro" id="IPR036425">
    <property type="entry name" value="MoaB/Mog-like_dom_sf"/>
</dbReference>
<dbReference type="EMBL" id="JAUHQA010000001">
    <property type="protein sequence ID" value="MDN4480099.1"/>
    <property type="molecule type" value="Genomic_DNA"/>
</dbReference>
<comment type="caution">
    <text evidence="9">The sequence shown here is derived from an EMBL/GenBank/DDBJ whole genome shotgun (WGS) entry which is preliminary data.</text>
</comment>
<dbReference type="InterPro" id="IPR036135">
    <property type="entry name" value="MoeA_linker/N_sf"/>
</dbReference>
<evidence type="ECO:0000256" key="1">
    <source>
        <dbReference type="ARBA" id="ARBA00002901"/>
    </source>
</evidence>
<dbReference type="Gene3D" id="2.170.190.11">
    <property type="entry name" value="Molybdopterin biosynthesis moea protein, domain 3"/>
    <property type="match status" value="1"/>
</dbReference>
<dbReference type="CDD" id="cd00887">
    <property type="entry name" value="MoeA"/>
    <property type="match status" value="1"/>
</dbReference>
<dbReference type="SMART" id="SM00852">
    <property type="entry name" value="MoCF_biosynth"/>
    <property type="match status" value="1"/>
</dbReference>
<evidence type="ECO:0000256" key="4">
    <source>
        <dbReference type="ARBA" id="ARBA00022505"/>
    </source>
</evidence>
<dbReference type="SUPFAM" id="SSF53218">
    <property type="entry name" value="Molybdenum cofactor biosynthesis proteins"/>
    <property type="match status" value="1"/>
</dbReference>
<keyword evidence="7" id="KW-0479">Metal-binding</keyword>
<accession>A0ABT8GFG3</accession>
<comment type="catalytic activity">
    <reaction evidence="6">
        <text>adenylyl-molybdopterin + molybdate = Mo-molybdopterin + AMP + H(+)</text>
        <dbReference type="Rhea" id="RHEA:35047"/>
        <dbReference type="ChEBI" id="CHEBI:15378"/>
        <dbReference type="ChEBI" id="CHEBI:36264"/>
        <dbReference type="ChEBI" id="CHEBI:62727"/>
        <dbReference type="ChEBI" id="CHEBI:71302"/>
        <dbReference type="ChEBI" id="CHEBI:456215"/>
        <dbReference type="EC" id="2.10.1.1"/>
    </reaction>
</comment>